<keyword evidence="3" id="KW-0804">Transcription</keyword>
<dbReference type="PANTHER" id="PTHR43132:SF2">
    <property type="entry name" value="ARSENICAL RESISTANCE OPERON REPRESSOR ARSR-RELATED"/>
    <property type="match status" value="1"/>
</dbReference>
<reference evidence="5" key="1">
    <citation type="submission" date="2022-07" db="EMBL/GenBank/DDBJ databases">
        <authorList>
            <person name="Li W.-J."/>
            <person name="Deng Q.-Q."/>
        </authorList>
    </citation>
    <scope>NUCLEOTIDE SEQUENCE</scope>
    <source>
        <strain evidence="5">SYSU M60031</strain>
    </source>
</reference>
<dbReference type="AlphaFoldDB" id="A0AA41X324"/>
<name>A0AA41X324_9BACI</name>
<keyword evidence="1" id="KW-0805">Transcription regulation</keyword>
<dbReference type="Pfam" id="PF01022">
    <property type="entry name" value="HTH_5"/>
    <property type="match status" value="1"/>
</dbReference>
<dbReference type="NCBIfam" id="NF033788">
    <property type="entry name" value="HTH_metalloreg"/>
    <property type="match status" value="1"/>
</dbReference>
<dbReference type="PRINTS" id="PR00778">
    <property type="entry name" value="HTHARSR"/>
</dbReference>
<gene>
    <name evidence="5" type="ORF">NK662_03975</name>
</gene>
<dbReference type="InterPro" id="IPR036388">
    <property type="entry name" value="WH-like_DNA-bd_sf"/>
</dbReference>
<comment type="caution">
    <text evidence="5">The sequence shown here is derived from an EMBL/GenBank/DDBJ whole genome shotgun (WGS) entry which is preliminary data.</text>
</comment>
<protein>
    <submittedName>
        <fullName evidence="5">Metalloregulator ArsR/SmtB family transcription factor</fullName>
    </submittedName>
</protein>
<dbReference type="Gene3D" id="1.10.10.10">
    <property type="entry name" value="Winged helix-like DNA-binding domain superfamily/Winged helix DNA-binding domain"/>
    <property type="match status" value="1"/>
</dbReference>
<dbReference type="InterPro" id="IPR051011">
    <property type="entry name" value="Metal_resp_trans_reg"/>
</dbReference>
<evidence type="ECO:0000259" key="4">
    <source>
        <dbReference type="PROSITE" id="PS50987"/>
    </source>
</evidence>
<dbReference type="CDD" id="cd00090">
    <property type="entry name" value="HTH_ARSR"/>
    <property type="match status" value="1"/>
</dbReference>
<dbReference type="GO" id="GO:0003700">
    <property type="term" value="F:DNA-binding transcription factor activity"/>
    <property type="evidence" value="ECO:0007669"/>
    <property type="project" value="InterPro"/>
</dbReference>
<proteinExistence type="predicted"/>
<evidence type="ECO:0000313" key="6">
    <source>
        <dbReference type="Proteomes" id="UP001156102"/>
    </source>
</evidence>
<dbReference type="PANTHER" id="PTHR43132">
    <property type="entry name" value="ARSENICAL RESISTANCE OPERON REPRESSOR ARSR-RELATED"/>
    <property type="match status" value="1"/>
</dbReference>
<dbReference type="InterPro" id="IPR001845">
    <property type="entry name" value="HTH_ArsR_DNA-bd_dom"/>
</dbReference>
<feature type="domain" description="HTH arsR-type" evidence="4">
    <location>
        <begin position="6"/>
        <end position="95"/>
    </location>
</feature>
<dbReference type="SUPFAM" id="SSF46785">
    <property type="entry name" value="Winged helix' DNA-binding domain"/>
    <property type="match status" value="1"/>
</dbReference>
<dbReference type="InterPro" id="IPR011991">
    <property type="entry name" value="ArsR-like_HTH"/>
</dbReference>
<evidence type="ECO:0000256" key="1">
    <source>
        <dbReference type="ARBA" id="ARBA00023015"/>
    </source>
</evidence>
<evidence type="ECO:0000256" key="2">
    <source>
        <dbReference type="ARBA" id="ARBA00023125"/>
    </source>
</evidence>
<dbReference type="RefSeq" id="WP_254757615.1">
    <property type="nucleotide sequence ID" value="NZ_JANCLT010000002.1"/>
</dbReference>
<dbReference type="Proteomes" id="UP001156102">
    <property type="component" value="Unassembled WGS sequence"/>
</dbReference>
<organism evidence="5 6">
    <name type="scientific">Ectobacillus ponti</name>
    <dbReference type="NCBI Taxonomy" id="2961894"/>
    <lineage>
        <taxon>Bacteria</taxon>
        <taxon>Bacillati</taxon>
        <taxon>Bacillota</taxon>
        <taxon>Bacilli</taxon>
        <taxon>Bacillales</taxon>
        <taxon>Bacillaceae</taxon>
        <taxon>Ectobacillus</taxon>
    </lineage>
</organism>
<dbReference type="EMBL" id="JANCLT010000002">
    <property type="protein sequence ID" value="MCP8967697.1"/>
    <property type="molecule type" value="Genomic_DNA"/>
</dbReference>
<sequence>MQGFKANEEKYVESAETIKVLAHPVRLGLVNQLITKGPSNVTSLYEEFELPQSTISQHLAKLRSGNIIKGTRKGLEIYYEVVDDKVRDLVQMIVH</sequence>
<dbReference type="InterPro" id="IPR036390">
    <property type="entry name" value="WH_DNA-bd_sf"/>
</dbReference>
<evidence type="ECO:0000256" key="3">
    <source>
        <dbReference type="ARBA" id="ARBA00023163"/>
    </source>
</evidence>
<accession>A0AA41X324</accession>
<keyword evidence="2" id="KW-0238">DNA-binding</keyword>
<evidence type="ECO:0000313" key="5">
    <source>
        <dbReference type="EMBL" id="MCP8967697.1"/>
    </source>
</evidence>
<keyword evidence="6" id="KW-1185">Reference proteome</keyword>
<dbReference type="PROSITE" id="PS50987">
    <property type="entry name" value="HTH_ARSR_2"/>
    <property type="match status" value="1"/>
</dbReference>
<dbReference type="GO" id="GO:0003677">
    <property type="term" value="F:DNA binding"/>
    <property type="evidence" value="ECO:0007669"/>
    <property type="project" value="UniProtKB-KW"/>
</dbReference>
<dbReference type="SMART" id="SM00418">
    <property type="entry name" value="HTH_ARSR"/>
    <property type="match status" value="1"/>
</dbReference>